<feature type="region of interest" description="Disordered" evidence="7">
    <location>
        <begin position="1"/>
        <end position="119"/>
    </location>
</feature>
<comment type="caution">
    <text evidence="9">The sequence shown here is derived from an EMBL/GenBank/DDBJ whole genome shotgun (WGS) entry which is preliminary data.</text>
</comment>
<dbReference type="Proteomes" id="UP000283530">
    <property type="component" value="Unassembled WGS sequence"/>
</dbReference>
<dbReference type="GO" id="GO:0035267">
    <property type="term" value="C:NuA4 histone acetyltransferase complex"/>
    <property type="evidence" value="ECO:0007669"/>
    <property type="project" value="InterPro"/>
</dbReference>
<dbReference type="Pfam" id="PF10513">
    <property type="entry name" value="EPL1"/>
    <property type="match status" value="1"/>
</dbReference>
<accession>A0A3S3NQ02</accession>
<proteinExistence type="inferred from homology"/>
<dbReference type="SMART" id="SM00333">
    <property type="entry name" value="TUDOR"/>
    <property type="match status" value="1"/>
</dbReference>
<feature type="compositionally biased region" description="Basic and acidic residues" evidence="7">
    <location>
        <begin position="78"/>
        <end position="87"/>
    </location>
</feature>
<keyword evidence="3 6" id="KW-0805">Transcription regulation</keyword>
<dbReference type="InterPro" id="IPR002999">
    <property type="entry name" value="Tudor"/>
</dbReference>
<evidence type="ECO:0000313" key="9">
    <source>
        <dbReference type="EMBL" id="RWR72949.1"/>
    </source>
</evidence>
<evidence type="ECO:0000256" key="1">
    <source>
        <dbReference type="ARBA" id="ARBA00004123"/>
    </source>
</evidence>
<dbReference type="GO" id="GO:0005634">
    <property type="term" value="C:nucleus"/>
    <property type="evidence" value="ECO:0007669"/>
    <property type="project" value="UniProtKB-SubCell"/>
</dbReference>
<evidence type="ECO:0000256" key="2">
    <source>
        <dbReference type="ARBA" id="ARBA00008035"/>
    </source>
</evidence>
<evidence type="ECO:0000259" key="8">
    <source>
        <dbReference type="SMART" id="SM00333"/>
    </source>
</evidence>
<evidence type="ECO:0000256" key="7">
    <source>
        <dbReference type="SAM" id="MobiDB-lite"/>
    </source>
</evidence>
<reference evidence="9 10" key="1">
    <citation type="journal article" date="2019" name="Nat. Plants">
        <title>Stout camphor tree genome fills gaps in understanding of flowering plant genome evolution.</title>
        <authorList>
            <person name="Chaw S.M."/>
            <person name="Liu Y.C."/>
            <person name="Wu Y.W."/>
            <person name="Wang H.Y."/>
            <person name="Lin C.I."/>
            <person name="Wu C.S."/>
            <person name="Ke H.M."/>
            <person name="Chang L.Y."/>
            <person name="Hsu C.Y."/>
            <person name="Yang H.T."/>
            <person name="Sudianto E."/>
            <person name="Hsu M.H."/>
            <person name="Wu K.P."/>
            <person name="Wang L.N."/>
            <person name="Leebens-Mack J.H."/>
            <person name="Tsai I.J."/>
        </authorList>
    </citation>
    <scope>NUCLEOTIDE SEQUENCE [LARGE SCALE GENOMIC DNA]</scope>
    <source>
        <strain evidence="10">cv. Chaw 1501</strain>
        <tissue evidence="9">Young leaves</tissue>
    </source>
</reference>
<keyword evidence="10" id="KW-1185">Reference proteome</keyword>
<keyword evidence="4 6" id="KW-0804">Transcription</keyword>
<dbReference type="PANTHER" id="PTHR14898">
    <property type="entry name" value="ENHANCER OF POLYCOMB"/>
    <property type="match status" value="1"/>
</dbReference>
<feature type="compositionally biased region" description="Polar residues" evidence="7">
    <location>
        <begin position="155"/>
        <end position="185"/>
    </location>
</feature>
<dbReference type="InterPro" id="IPR024943">
    <property type="entry name" value="Enhancer_polycomb"/>
</dbReference>
<comment type="subcellular location">
    <subcellularLocation>
        <location evidence="1 6">Nucleus</location>
    </subcellularLocation>
</comment>
<feature type="compositionally biased region" description="Polar residues" evidence="7">
    <location>
        <begin position="219"/>
        <end position="228"/>
    </location>
</feature>
<evidence type="ECO:0000256" key="5">
    <source>
        <dbReference type="ARBA" id="ARBA00023242"/>
    </source>
</evidence>
<dbReference type="EMBL" id="QPKB01000001">
    <property type="protein sequence ID" value="RWR72949.1"/>
    <property type="molecule type" value="Genomic_DNA"/>
</dbReference>
<dbReference type="OrthoDB" id="435275at2759"/>
<feature type="compositionally biased region" description="Basic and acidic residues" evidence="7">
    <location>
        <begin position="257"/>
        <end position="270"/>
    </location>
</feature>
<dbReference type="Gene3D" id="2.30.30.140">
    <property type="match status" value="1"/>
</dbReference>
<feature type="compositionally biased region" description="Basic and acidic residues" evidence="7">
    <location>
        <begin position="194"/>
        <end position="203"/>
    </location>
</feature>
<feature type="region of interest" description="Disordered" evidence="7">
    <location>
        <begin position="151"/>
        <end position="271"/>
    </location>
</feature>
<feature type="domain" description="Tudor" evidence="8">
    <location>
        <begin position="387"/>
        <end position="445"/>
    </location>
</feature>
<dbReference type="InterPro" id="IPR019542">
    <property type="entry name" value="Enhancer_polycomb-like_N"/>
</dbReference>
<keyword evidence="5 6" id="KW-0539">Nucleus</keyword>
<comment type="similarity">
    <text evidence="2 6">Belongs to the enhancer of polycomb family.</text>
</comment>
<evidence type="ECO:0000256" key="3">
    <source>
        <dbReference type="ARBA" id="ARBA00023015"/>
    </source>
</evidence>
<sequence length="1698" mass="189953">MEDRVEIPERPEISEKSRSLDAQSFSGEKSRAPNGQEGRVLKRKHSSLKKKEEEISLGQVKKRRKGRKEVSLSSLENASDKSKKGLDSTKSGLKLNGGFAWSGKNSSNRNRKKGNGAVSSYQNLQNLGSFMPLPHSLDDNVIVVPKRPRGFSGRNKFQSNHVGKQKVNSASKGVISQLTTSSSKSCAGFSRSKLNGDPKEPVKSRVGKRKKVLDELKDNSSSGPTLFSQIKGDDGGSVQVTGSRAAKRARRNHGKGGKPDGDKKAREEVKWSPVENRVSTFEELLEDDEENLEQNAARMLSSRFDPNCTGFSGRGSASRSQSADGSYFSPMFEGAFKSLGVVASEGLEAVSDSAGRVLRPRKQHKHKGIFRRQRRHFYEVHSLDLDPYWVVNQRIKVFWPLDQSWYFGLVNDYDSVSKLHYIKYDDRDEEWIDLQNERFKLLLLPGEVPGKSYPDKPGLKGCKKTDDDVDVNFMDENVISNFMESEPIISWLSRSAHRMKLSPLSIMKKQAHSRVLKNLPQPSFFENSIAMPVGSDAVGPSILYADKLYMGSAKPDRSAVGEVTEKSLEAGACSSDRKMPLVYYRRRFLNRGQGVTNMLVEKSVCRSADGSVSLLASVIDRVGALNEFKIPLQDSRVKELKLVERDISLTSAGNCALLKFPLSLISEAGLKLSLPPVQVFDPAFGAENSWLYSTLMLFKYGKLVTLWPNVRVEMLFVDNIVGLRFMLFEGCLKQAVAFLCFILTFFHQPKEYGQLGGDLQLPVTSIRFKLSGLRDLGRQLEFVFYNFLELKSSKWLHLDNKLKNHCIFTEELPLSECTYANIKTLQSGSEEIHSTPICQGPVSFQERSRRSTLCRNCSSCKFDEKLRRLPPLVLSFAAVPTFFLSLHLNVLMENNATSVSLQNQCQVSLHECSENFDKLTSDDVSFVCDSLNQDSEIAIENMRCSLRYAAADCVHSKVEPVATSVDDGTDLPKTSQKPLNSALDVSGVSVGCQGAGKSISDRNVTELEGYPCDTGSWTCIGQSSSAAPDCPSFPEKSENGGLSQLNNISMRTSSVVDVESQPSNQPAQTAKASLNNLSSQTMAHRTICSPNPTAPRSMWHRNRHVSRPKLWPDFVSSGFVNGHKKPRSQVSYLLPLGGYSFGSKPRSLRRKAHRYKRIKDDNVKKVSDGSGSPLGYPDSISCDANVLVTVGDRGWRECGAQVVLESVDHKDWNLLVKIAGTTKYSHKAHQFLQPGMTNRYTHAMMWKGGKDWILEFPDKSQWILFKDMYEECYNRNIRSALVKNIPIPGVRVVDDSDHNPVEVPFVRTQKYFRQIGTEVDVAMDPSRIVYDMETDDEEWISKLRISHNYGTEPLEISEEIFERVMDTFEKIAYAQQRENFTSDEIEHLMAGVGPMDVIKAIYEHWQQKRQRKGMPLIRQLQPALWERYHDQVKEWESAMSKKHNFSDGYKEKVVLSEKPPMFAFCLRPRGLEAPNKGTKQRSQRKFMVLGHHSGFFGDTDGLQITAGRKLNGFAVGDEKALATDKSYVSSDVSPLLPTSMKLSPSDAVGPGIPSVTSDWSERNQYSGLHRNKVTRVGTNLSARSSQMASMQSNQRVMGMRNGAGRLNIGSSEWHSPKHWESDGFQRKSKNHFGGPDLDEFRLRDASGAAQHALNMAKLKRERAYRLFIKADHAVHKAVIAQMTAEALKASGKDSNGEG</sequence>
<evidence type="ECO:0000256" key="4">
    <source>
        <dbReference type="ARBA" id="ARBA00023163"/>
    </source>
</evidence>
<dbReference type="STRING" id="337451.A0A3S3NQ02"/>
<protein>
    <recommendedName>
        <fullName evidence="6">Enhancer of polycomb-like protein</fullName>
    </recommendedName>
</protein>
<feature type="region of interest" description="Disordered" evidence="7">
    <location>
        <begin position="1052"/>
        <end position="1071"/>
    </location>
</feature>
<name>A0A3S3NQ02_9MAGN</name>
<feature type="region of interest" description="Disordered" evidence="7">
    <location>
        <begin position="1080"/>
        <end position="1101"/>
    </location>
</feature>
<feature type="compositionally biased region" description="Polar residues" evidence="7">
    <location>
        <begin position="1080"/>
        <end position="1091"/>
    </location>
</feature>
<dbReference type="GO" id="GO:0006357">
    <property type="term" value="P:regulation of transcription by RNA polymerase II"/>
    <property type="evidence" value="ECO:0007669"/>
    <property type="project" value="InterPro"/>
</dbReference>
<organism evidence="9 10">
    <name type="scientific">Cinnamomum micranthum f. kanehirae</name>
    <dbReference type="NCBI Taxonomy" id="337451"/>
    <lineage>
        <taxon>Eukaryota</taxon>
        <taxon>Viridiplantae</taxon>
        <taxon>Streptophyta</taxon>
        <taxon>Embryophyta</taxon>
        <taxon>Tracheophyta</taxon>
        <taxon>Spermatophyta</taxon>
        <taxon>Magnoliopsida</taxon>
        <taxon>Magnoliidae</taxon>
        <taxon>Laurales</taxon>
        <taxon>Lauraceae</taxon>
        <taxon>Cinnamomum</taxon>
    </lineage>
</organism>
<evidence type="ECO:0000256" key="6">
    <source>
        <dbReference type="RuleBase" id="RU361124"/>
    </source>
</evidence>
<gene>
    <name evidence="9" type="ORF">CKAN_00119800</name>
</gene>
<evidence type="ECO:0000313" key="10">
    <source>
        <dbReference type="Proteomes" id="UP000283530"/>
    </source>
</evidence>
<feature type="compositionally biased region" description="Basic and acidic residues" evidence="7">
    <location>
        <begin position="1"/>
        <end position="19"/>
    </location>
</feature>
<dbReference type="CDD" id="cd20404">
    <property type="entry name" value="Tudor_Agenet_AtEML-like"/>
    <property type="match status" value="1"/>
</dbReference>
<feature type="compositionally biased region" description="Basic residues" evidence="7">
    <location>
        <begin position="245"/>
        <end position="256"/>
    </location>
</feature>